<gene>
    <name evidence="1" type="ORF">PENTCL1PPCAC_2423</name>
</gene>
<evidence type="ECO:0000313" key="1">
    <source>
        <dbReference type="EMBL" id="GMS80248.1"/>
    </source>
</evidence>
<keyword evidence="2" id="KW-1185">Reference proteome</keyword>
<evidence type="ECO:0000313" key="2">
    <source>
        <dbReference type="Proteomes" id="UP001432027"/>
    </source>
</evidence>
<comment type="caution">
    <text evidence="1">The sequence shown here is derived from an EMBL/GenBank/DDBJ whole genome shotgun (WGS) entry which is preliminary data.</text>
</comment>
<dbReference type="AlphaFoldDB" id="A0AAV5SHU5"/>
<organism evidence="1 2">
    <name type="scientific">Pristionchus entomophagus</name>
    <dbReference type="NCBI Taxonomy" id="358040"/>
    <lineage>
        <taxon>Eukaryota</taxon>
        <taxon>Metazoa</taxon>
        <taxon>Ecdysozoa</taxon>
        <taxon>Nematoda</taxon>
        <taxon>Chromadorea</taxon>
        <taxon>Rhabditida</taxon>
        <taxon>Rhabditina</taxon>
        <taxon>Diplogasteromorpha</taxon>
        <taxon>Diplogasteroidea</taxon>
        <taxon>Neodiplogasteridae</taxon>
        <taxon>Pristionchus</taxon>
    </lineage>
</organism>
<name>A0AAV5SHU5_9BILA</name>
<dbReference type="EMBL" id="BTSX01000001">
    <property type="protein sequence ID" value="GMS80248.1"/>
    <property type="molecule type" value="Genomic_DNA"/>
</dbReference>
<accession>A0AAV5SHU5</accession>
<protein>
    <recommendedName>
        <fullName evidence="3">Sushi domain-containing protein</fullName>
    </recommendedName>
</protein>
<sequence>KREVVVIPPMRDSYSLIFEIASTKSDSTTSPFELADVSISESCFINDNVTLPSVYNLWPCNQTGPYPPSIEECQKFYNGTDETMQLIIDKSGWMNWIAPETKEYRVELCGASGGSMEGEEGIREGGRGG</sequence>
<proteinExistence type="predicted"/>
<dbReference type="Proteomes" id="UP001432027">
    <property type="component" value="Unassembled WGS sequence"/>
</dbReference>
<feature type="non-terminal residue" evidence="1">
    <location>
        <position position="1"/>
    </location>
</feature>
<evidence type="ECO:0008006" key="3">
    <source>
        <dbReference type="Google" id="ProtNLM"/>
    </source>
</evidence>
<reference evidence="1" key="1">
    <citation type="submission" date="2023-10" db="EMBL/GenBank/DDBJ databases">
        <title>Genome assembly of Pristionchus species.</title>
        <authorList>
            <person name="Yoshida K."/>
            <person name="Sommer R.J."/>
        </authorList>
    </citation>
    <scope>NUCLEOTIDE SEQUENCE</scope>
    <source>
        <strain evidence="1">RS0144</strain>
    </source>
</reference>
<feature type="non-terminal residue" evidence="1">
    <location>
        <position position="129"/>
    </location>
</feature>